<dbReference type="InterPro" id="IPR020026">
    <property type="entry name" value="PseC"/>
</dbReference>
<name>A0A1F4T712_UNCSA</name>
<evidence type="ECO:0000313" key="4">
    <source>
        <dbReference type="EMBL" id="OGC27883.1"/>
    </source>
</evidence>
<gene>
    <name evidence="4" type="ORF">A3K49_02610</name>
</gene>
<dbReference type="Pfam" id="PF01041">
    <property type="entry name" value="DegT_DnrJ_EryC1"/>
    <property type="match status" value="1"/>
</dbReference>
<keyword evidence="2 3" id="KW-0663">Pyridoxal phosphate</keyword>
<evidence type="ECO:0000256" key="3">
    <source>
        <dbReference type="RuleBase" id="RU004508"/>
    </source>
</evidence>
<dbReference type="PANTHER" id="PTHR30244:SF34">
    <property type="entry name" value="DTDP-4-AMINO-4,6-DIDEOXYGALACTOSE TRANSAMINASE"/>
    <property type="match status" value="1"/>
</dbReference>
<dbReference type="Proteomes" id="UP000178602">
    <property type="component" value="Unassembled WGS sequence"/>
</dbReference>
<proteinExistence type="inferred from homology"/>
<dbReference type="InterPro" id="IPR015422">
    <property type="entry name" value="PyrdxlP-dep_Trfase_small"/>
</dbReference>
<dbReference type="NCBIfam" id="TIGR03588">
    <property type="entry name" value="PseC"/>
    <property type="match status" value="1"/>
</dbReference>
<evidence type="ECO:0000313" key="5">
    <source>
        <dbReference type="Proteomes" id="UP000178602"/>
    </source>
</evidence>
<accession>A0A1F4T712</accession>
<dbReference type="GO" id="GO:0008483">
    <property type="term" value="F:transaminase activity"/>
    <property type="evidence" value="ECO:0007669"/>
    <property type="project" value="TreeGrafter"/>
</dbReference>
<dbReference type="SUPFAM" id="SSF53383">
    <property type="entry name" value="PLP-dependent transferases"/>
    <property type="match status" value="1"/>
</dbReference>
<comment type="caution">
    <text evidence="4">The sequence shown here is derived from an EMBL/GenBank/DDBJ whole genome shotgun (WGS) entry which is preliminary data.</text>
</comment>
<dbReference type="InterPro" id="IPR015421">
    <property type="entry name" value="PyrdxlP-dep_Trfase_major"/>
</dbReference>
<evidence type="ECO:0000256" key="2">
    <source>
        <dbReference type="PIRSR" id="PIRSR000390-2"/>
    </source>
</evidence>
<dbReference type="GO" id="GO:0000271">
    <property type="term" value="P:polysaccharide biosynthetic process"/>
    <property type="evidence" value="ECO:0007669"/>
    <property type="project" value="TreeGrafter"/>
</dbReference>
<protein>
    <submittedName>
        <fullName evidence="4">UDP-4-amino-4, 6-dideoxy-N-acetyl-beta-L-altrosamine transaminase</fullName>
    </submittedName>
</protein>
<dbReference type="GO" id="GO:0030170">
    <property type="term" value="F:pyridoxal phosphate binding"/>
    <property type="evidence" value="ECO:0007669"/>
    <property type="project" value="TreeGrafter"/>
</dbReference>
<feature type="active site" description="Proton acceptor" evidence="1">
    <location>
        <position position="182"/>
    </location>
</feature>
<dbReference type="EMBL" id="MEUG01000001">
    <property type="protein sequence ID" value="OGC27883.1"/>
    <property type="molecule type" value="Genomic_DNA"/>
</dbReference>
<reference evidence="4 5" key="1">
    <citation type="journal article" date="2016" name="Nat. Commun.">
        <title>Thousands of microbial genomes shed light on interconnected biogeochemical processes in an aquifer system.</title>
        <authorList>
            <person name="Anantharaman K."/>
            <person name="Brown C.T."/>
            <person name="Hug L.A."/>
            <person name="Sharon I."/>
            <person name="Castelle C.J."/>
            <person name="Probst A.J."/>
            <person name="Thomas B.C."/>
            <person name="Singh A."/>
            <person name="Wilkins M.J."/>
            <person name="Karaoz U."/>
            <person name="Brodie E.L."/>
            <person name="Williams K.H."/>
            <person name="Hubbard S.S."/>
            <person name="Banfield J.F."/>
        </authorList>
    </citation>
    <scope>NUCLEOTIDE SEQUENCE [LARGE SCALE GENOMIC DNA]</scope>
</reference>
<dbReference type="AlphaFoldDB" id="A0A1F4T712"/>
<dbReference type="InterPro" id="IPR000653">
    <property type="entry name" value="DegT/StrS_aminotransferase"/>
</dbReference>
<evidence type="ECO:0000256" key="1">
    <source>
        <dbReference type="PIRSR" id="PIRSR000390-1"/>
    </source>
</evidence>
<comment type="similarity">
    <text evidence="3">Belongs to the DegT/DnrJ/EryC1 family.</text>
</comment>
<dbReference type="PANTHER" id="PTHR30244">
    <property type="entry name" value="TRANSAMINASE"/>
    <property type="match status" value="1"/>
</dbReference>
<dbReference type="Gene3D" id="3.90.1150.10">
    <property type="entry name" value="Aspartate Aminotransferase, domain 1"/>
    <property type="match status" value="1"/>
</dbReference>
<sequence length="377" mass="41405">MIPYATQWVDDEDIAAVAQALKTAYLTQGPLVDEFEAKTAGYCGAKYAVAFNSGTSALHGACFAAGLKAGDEAITSPITFVATANAVLYCGAKPLFADIDPQTINLDPTAVAGQITAKTKAILPVHYAGQPCEMAALSKLAKERNLTVIEDACHALGADYQGKKIGAGQYSDMTILSFHAVKHITTGEGGMVLTNNKDFYEKLKTFRTHGITRDPKLLAEKDPGPWVYEMQALGFNYRLTDFQSALGMSQLKKLDQFVARRREIVARYQAAFKNVPGLATIQGKTDCRSAWHIYPIMVKGNRRKIFDALRAKGLGVNVHYIPVYWQPYYSQLGYQKGLCPRAEAYYESTITLPLYPKMSDQEVETVITVVKECVNGR</sequence>
<feature type="modified residue" description="N6-(pyridoxal phosphate)lysine" evidence="2">
    <location>
        <position position="182"/>
    </location>
</feature>
<organism evidence="4 5">
    <name type="scientific">candidate division WOR-1 bacterium RIFOXYC12_FULL_54_18</name>
    <dbReference type="NCBI Taxonomy" id="1802584"/>
    <lineage>
        <taxon>Bacteria</taxon>
        <taxon>Bacillati</taxon>
        <taxon>Saganbacteria</taxon>
    </lineage>
</organism>
<dbReference type="PIRSF" id="PIRSF000390">
    <property type="entry name" value="PLP_StrS"/>
    <property type="match status" value="1"/>
</dbReference>
<dbReference type="Gene3D" id="3.40.640.10">
    <property type="entry name" value="Type I PLP-dependent aspartate aminotransferase-like (Major domain)"/>
    <property type="match status" value="1"/>
</dbReference>
<dbReference type="InterPro" id="IPR015424">
    <property type="entry name" value="PyrdxlP-dep_Trfase"/>
</dbReference>
<dbReference type="CDD" id="cd00616">
    <property type="entry name" value="AHBA_syn"/>
    <property type="match status" value="1"/>
</dbReference>